<dbReference type="EMBL" id="GBRH01181224">
    <property type="protein sequence ID" value="JAE16672.1"/>
    <property type="molecule type" value="Transcribed_RNA"/>
</dbReference>
<proteinExistence type="predicted"/>
<sequence>MTYFPAKEFNTMHDMAYNQQTSCKPNSPSP</sequence>
<evidence type="ECO:0000313" key="1">
    <source>
        <dbReference type="EMBL" id="JAE16672.1"/>
    </source>
</evidence>
<dbReference type="AlphaFoldDB" id="A0A0A9FWN9"/>
<accession>A0A0A9FWN9</accession>
<reference evidence="1" key="1">
    <citation type="submission" date="2014-09" db="EMBL/GenBank/DDBJ databases">
        <authorList>
            <person name="Magalhaes I.L.F."/>
            <person name="Oliveira U."/>
            <person name="Santos F.R."/>
            <person name="Vidigal T.H.D.A."/>
            <person name="Brescovit A.D."/>
            <person name="Santos A.J."/>
        </authorList>
    </citation>
    <scope>NUCLEOTIDE SEQUENCE</scope>
    <source>
        <tissue evidence="1">Shoot tissue taken approximately 20 cm above the soil surface</tissue>
    </source>
</reference>
<name>A0A0A9FWN9_ARUDO</name>
<protein>
    <submittedName>
        <fullName evidence="1">Uncharacterized protein</fullName>
    </submittedName>
</protein>
<reference evidence="1" key="2">
    <citation type="journal article" date="2015" name="Data Brief">
        <title>Shoot transcriptome of the giant reed, Arundo donax.</title>
        <authorList>
            <person name="Barrero R.A."/>
            <person name="Guerrero F.D."/>
            <person name="Moolhuijzen P."/>
            <person name="Goolsby J.A."/>
            <person name="Tidwell J."/>
            <person name="Bellgard S.E."/>
            <person name="Bellgard M.I."/>
        </authorList>
    </citation>
    <scope>NUCLEOTIDE SEQUENCE</scope>
    <source>
        <tissue evidence="1">Shoot tissue taken approximately 20 cm above the soil surface</tissue>
    </source>
</reference>
<organism evidence="1">
    <name type="scientific">Arundo donax</name>
    <name type="common">Giant reed</name>
    <name type="synonym">Donax arundinaceus</name>
    <dbReference type="NCBI Taxonomy" id="35708"/>
    <lineage>
        <taxon>Eukaryota</taxon>
        <taxon>Viridiplantae</taxon>
        <taxon>Streptophyta</taxon>
        <taxon>Embryophyta</taxon>
        <taxon>Tracheophyta</taxon>
        <taxon>Spermatophyta</taxon>
        <taxon>Magnoliopsida</taxon>
        <taxon>Liliopsida</taxon>
        <taxon>Poales</taxon>
        <taxon>Poaceae</taxon>
        <taxon>PACMAD clade</taxon>
        <taxon>Arundinoideae</taxon>
        <taxon>Arundineae</taxon>
        <taxon>Arundo</taxon>
    </lineage>
</organism>